<dbReference type="Gene3D" id="1.10.287.130">
    <property type="match status" value="1"/>
</dbReference>
<gene>
    <name evidence="17" type="ORF">Aiant_83860</name>
</gene>
<evidence type="ECO:0000256" key="14">
    <source>
        <dbReference type="ARBA" id="ARBA00039401"/>
    </source>
</evidence>
<dbReference type="InterPro" id="IPR036890">
    <property type="entry name" value="HATPase_C_sf"/>
</dbReference>
<evidence type="ECO:0000256" key="8">
    <source>
        <dbReference type="ARBA" id="ARBA00022741"/>
    </source>
</evidence>
<keyword evidence="18" id="KW-1185">Reference proteome</keyword>
<dbReference type="SMART" id="SM00388">
    <property type="entry name" value="HisKA"/>
    <property type="match status" value="1"/>
</dbReference>
<dbReference type="NCBIfam" id="TIGR00229">
    <property type="entry name" value="sensory_box"/>
    <property type="match status" value="1"/>
</dbReference>
<sequence>MADDDDTAGDAGTTEDLSRVTVAASADGIVAVDDQGIILLCNPAAEELFGRPAARLLGAPFGFPLAAGTADIELVLPDGGIRVVTMRVTATVWGGRPLTVAALRDVTRSKHAEELLTAALERQNSLVTVAAHELSSPLAAIAVLADVLRDPRARLTDRQRADVTDRIAERTRHLQLLVRKLLTAARIDATAEHTTERVPVLACLLERLVAFEPSKPDVRLSCDPELAVFADRIQFAEMIANYLENAVAHGRPPIAVRAAQAAESVEIRVCDAGPGVPSEFVPRLFERFARAAAPGTAGSGLGLWIVRNFARANGGEAWYESADHIGPCFCLRLPRAVR</sequence>
<evidence type="ECO:0000256" key="7">
    <source>
        <dbReference type="ARBA" id="ARBA00022692"/>
    </source>
</evidence>
<evidence type="ECO:0000256" key="4">
    <source>
        <dbReference type="ARBA" id="ARBA00012438"/>
    </source>
</evidence>
<dbReference type="InterPro" id="IPR003594">
    <property type="entry name" value="HATPase_dom"/>
</dbReference>
<evidence type="ECO:0000256" key="5">
    <source>
        <dbReference type="ARBA" id="ARBA00022553"/>
    </source>
</evidence>
<dbReference type="InterPro" id="IPR003661">
    <property type="entry name" value="HisK_dim/P_dom"/>
</dbReference>
<dbReference type="Pfam" id="PF02518">
    <property type="entry name" value="HATPase_c"/>
    <property type="match status" value="1"/>
</dbReference>
<dbReference type="SUPFAM" id="SSF47384">
    <property type="entry name" value="Homodimeric domain of signal transducing histidine kinase"/>
    <property type="match status" value="1"/>
</dbReference>
<dbReference type="InterPro" id="IPR004358">
    <property type="entry name" value="Sig_transdc_His_kin-like_C"/>
</dbReference>
<dbReference type="Gene3D" id="3.30.565.10">
    <property type="entry name" value="Histidine kinase-like ATPase, C-terminal domain"/>
    <property type="match status" value="1"/>
</dbReference>
<dbReference type="Gene3D" id="3.30.450.20">
    <property type="entry name" value="PAS domain"/>
    <property type="match status" value="1"/>
</dbReference>
<organism evidence="17 18">
    <name type="scientific">Actinoplanes ianthinogenes</name>
    <dbReference type="NCBI Taxonomy" id="122358"/>
    <lineage>
        <taxon>Bacteria</taxon>
        <taxon>Bacillati</taxon>
        <taxon>Actinomycetota</taxon>
        <taxon>Actinomycetes</taxon>
        <taxon>Micromonosporales</taxon>
        <taxon>Micromonosporaceae</taxon>
        <taxon>Actinoplanes</taxon>
    </lineage>
</organism>
<protein>
    <recommendedName>
        <fullName evidence="14">Sensor-like histidine kinase SenX3</fullName>
        <ecNumber evidence="4">2.7.13.3</ecNumber>
    </recommendedName>
</protein>
<keyword evidence="7" id="KW-0812">Transmembrane</keyword>
<dbReference type="Proteomes" id="UP000676967">
    <property type="component" value="Chromosome"/>
</dbReference>
<dbReference type="SUPFAM" id="SSF55874">
    <property type="entry name" value="ATPase domain of HSP90 chaperone/DNA topoisomerase II/histidine kinase"/>
    <property type="match status" value="1"/>
</dbReference>
<evidence type="ECO:0000256" key="9">
    <source>
        <dbReference type="ARBA" id="ARBA00022777"/>
    </source>
</evidence>
<dbReference type="InterPro" id="IPR036097">
    <property type="entry name" value="HisK_dim/P_sf"/>
</dbReference>
<dbReference type="CDD" id="cd00082">
    <property type="entry name" value="HisKA"/>
    <property type="match status" value="1"/>
</dbReference>
<dbReference type="SMART" id="SM00387">
    <property type="entry name" value="HATPase_c"/>
    <property type="match status" value="1"/>
</dbReference>
<keyword evidence="12" id="KW-0902">Two-component regulatory system</keyword>
<keyword evidence="10" id="KW-0067">ATP-binding</keyword>
<dbReference type="InterPro" id="IPR050351">
    <property type="entry name" value="BphY/WalK/GraS-like"/>
</dbReference>
<evidence type="ECO:0000256" key="11">
    <source>
        <dbReference type="ARBA" id="ARBA00022989"/>
    </source>
</evidence>
<dbReference type="InterPro" id="IPR013767">
    <property type="entry name" value="PAS_fold"/>
</dbReference>
<evidence type="ECO:0000256" key="2">
    <source>
        <dbReference type="ARBA" id="ARBA00004141"/>
    </source>
</evidence>
<dbReference type="CDD" id="cd00130">
    <property type="entry name" value="PAS"/>
    <property type="match status" value="1"/>
</dbReference>
<dbReference type="InterPro" id="IPR000014">
    <property type="entry name" value="PAS"/>
</dbReference>
<dbReference type="PANTHER" id="PTHR42878:SF7">
    <property type="entry name" value="SENSOR HISTIDINE KINASE GLRK"/>
    <property type="match status" value="1"/>
</dbReference>
<evidence type="ECO:0000259" key="15">
    <source>
        <dbReference type="PROSITE" id="PS50109"/>
    </source>
</evidence>
<dbReference type="SMART" id="SM00091">
    <property type="entry name" value="PAS"/>
    <property type="match status" value="1"/>
</dbReference>
<dbReference type="PRINTS" id="PR00344">
    <property type="entry name" value="BCTRLSENSOR"/>
</dbReference>
<comment type="catalytic activity">
    <reaction evidence="1">
        <text>ATP + protein L-histidine = ADP + protein N-phospho-L-histidine.</text>
        <dbReference type="EC" id="2.7.13.3"/>
    </reaction>
</comment>
<dbReference type="PROSITE" id="PS50109">
    <property type="entry name" value="HIS_KIN"/>
    <property type="match status" value="1"/>
</dbReference>
<name>A0ABM7M7U0_9ACTN</name>
<feature type="domain" description="Histidine kinase" evidence="15">
    <location>
        <begin position="129"/>
        <end position="337"/>
    </location>
</feature>
<dbReference type="InterPro" id="IPR005467">
    <property type="entry name" value="His_kinase_dom"/>
</dbReference>
<evidence type="ECO:0000256" key="10">
    <source>
        <dbReference type="ARBA" id="ARBA00022840"/>
    </source>
</evidence>
<evidence type="ECO:0000256" key="13">
    <source>
        <dbReference type="ARBA" id="ARBA00023136"/>
    </source>
</evidence>
<keyword evidence="6" id="KW-0808">Transferase</keyword>
<evidence type="ECO:0000256" key="12">
    <source>
        <dbReference type="ARBA" id="ARBA00023012"/>
    </source>
</evidence>
<reference evidence="17 18" key="1">
    <citation type="submission" date="2020-08" db="EMBL/GenBank/DDBJ databases">
        <title>Whole genome shotgun sequence of Actinoplanes ianthinogenes NBRC 13996.</title>
        <authorList>
            <person name="Komaki H."/>
            <person name="Tamura T."/>
        </authorList>
    </citation>
    <scope>NUCLEOTIDE SEQUENCE [LARGE SCALE GENOMIC DNA]</scope>
    <source>
        <strain evidence="17 18">NBRC 13996</strain>
    </source>
</reference>
<proteinExistence type="predicted"/>
<accession>A0ABM7M7U0</accession>
<dbReference type="Pfam" id="PF00512">
    <property type="entry name" value="HisKA"/>
    <property type="match status" value="1"/>
</dbReference>
<dbReference type="EC" id="2.7.13.3" evidence="4"/>
<keyword evidence="5" id="KW-0597">Phosphoprotein</keyword>
<evidence type="ECO:0000259" key="16">
    <source>
        <dbReference type="PROSITE" id="PS50112"/>
    </source>
</evidence>
<dbReference type="RefSeq" id="WP_189330102.1">
    <property type="nucleotide sequence ID" value="NZ_AP023356.1"/>
</dbReference>
<keyword evidence="13" id="KW-0472">Membrane</keyword>
<evidence type="ECO:0000256" key="1">
    <source>
        <dbReference type="ARBA" id="ARBA00000085"/>
    </source>
</evidence>
<keyword evidence="9" id="KW-0418">Kinase</keyword>
<dbReference type="Pfam" id="PF00989">
    <property type="entry name" value="PAS"/>
    <property type="match status" value="1"/>
</dbReference>
<dbReference type="CDD" id="cd00075">
    <property type="entry name" value="HATPase"/>
    <property type="match status" value="1"/>
</dbReference>
<dbReference type="EMBL" id="AP023356">
    <property type="protein sequence ID" value="BCJ47729.1"/>
    <property type="molecule type" value="Genomic_DNA"/>
</dbReference>
<keyword evidence="11" id="KW-1133">Transmembrane helix</keyword>
<comment type="subcellular location">
    <subcellularLocation>
        <location evidence="3">Cell membrane</location>
    </subcellularLocation>
    <subcellularLocation>
        <location evidence="2">Membrane</location>
        <topology evidence="2">Multi-pass membrane protein</topology>
    </subcellularLocation>
</comment>
<evidence type="ECO:0000256" key="6">
    <source>
        <dbReference type="ARBA" id="ARBA00022679"/>
    </source>
</evidence>
<dbReference type="PANTHER" id="PTHR42878">
    <property type="entry name" value="TWO-COMPONENT HISTIDINE KINASE"/>
    <property type="match status" value="1"/>
</dbReference>
<dbReference type="SUPFAM" id="SSF55785">
    <property type="entry name" value="PYP-like sensor domain (PAS domain)"/>
    <property type="match status" value="1"/>
</dbReference>
<dbReference type="PROSITE" id="PS50112">
    <property type="entry name" value="PAS"/>
    <property type="match status" value="1"/>
</dbReference>
<feature type="domain" description="PAS" evidence="16">
    <location>
        <begin position="14"/>
        <end position="58"/>
    </location>
</feature>
<keyword evidence="8" id="KW-0547">Nucleotide-binding</keyword>
<evidence type="ECO:0000313" key="18">
    <source>
        <dbReference type="Proteomes" id="UP000676967"/>
    </source>
</evidence>
<dbReference type="InterPro" id="IPR035965">
    <property type="entry name" value="PAS-like_dom_sf"/>
</dbReference>
<evidence type="ECO:0000256" key="3">
    <source>
        <dbReference type="ARBA" id="ARBA00004236"/>
    </source>
</evidence>
<evidence type="ECO:0000313" key="17">
    <source>
        <dbReference type="EMBL" id="BCJ47729.1"/>
    </source>
</evidence>